<evidence type="ECO:0000256" key="3">
    <source>
        <dbReference type="ARBA" id="ARBA00004496"/>
    </source>
</evidence>
<comment type="cofactor">
    <cofactor evidence="1">
        <name>FMN</name>
        <dbReference type="ChEBI" id="CHEBI:58210"/>
    </cofactor>
</comment>
<comment type="catalytic activity">
    <reaction evidence="16">
        <text>sarcosine + (6S)-5,6,7,8-tetrahydrofolate + O2 = (6R)-5,10-methylene-5,6,7,8-tetrahydrofolate + glycine + H2O2</text>
        <dbReference type="Rhea" id="RHEA:70455"/>
        <dbReference type="ChEBI" id="CHEBI:15379"/>
        <dbReference type="ChEBI" id="CHEBI:15636"/>
        <dbReference type="ChEBI" id="CHEBI:16240"/>
        <dbReference type="ChEBI" id="CHEBI:57305"/>
        <dbReference type="ChEBI" id="CHEBI:57433"/>
        <dbReference type="ChEBI" id="CHEBI:57453"/>
        <dbReference type="EC" id="1.5.3.24"/>
    </reaction>
</comment>
<dbReference type="Gene3D" id="3.30.9.10">
    <property type="entry name" value="D-Amino Acid Oxidase, subunit A, domain 2"/>
    <property type="match status" value="1"/>
</dbReference>
<evidence type="ECO:0000256" key="4">
    <source>
        <dbReference type="ARBA" id="ARBA00022490"/>
    </source>
</evidence>
<keyword evidence="6" id="KW-0288">FMN</keyword>
<dbReference type="PROSITE" id="PS50206">
    <property type="entry name" value="RHODANESE_3"/>
    <property type="match status" value="1"/>
</dbReference>
<evidence type="ECO:0000256" key="7">
    <source>
        <dbReference type="ARBA" id="ARBA00022741"/>
    </source>
</evidence>
<gene>
    <name evidence="18" type="ORF">G5B40_12710</name>
</gene>
<evidence type="ECO:0000256" key="5">
    <source>
        <dbReference type="ARBA" id="ARBA00022630"/>
    </source>
</evidence>
<evidence type="ECO:0000256" key="14">
    <source>
        <dbReference type="ARBA" id="ARBA00044295"/>
    </source>
</evidence>
<keyword evidence="4" id="KW-0963">Cytoplasm</keyword>
<name>A0A7L5BWH8_9RHOB</name>
<dbReference type="EMBL" id="CP049056">
    <property type="protein sequence ID" value="QIE56245.1"/>
    <property type="molecule type" value="Genomic_DNA"/>
</dbReference>
<comment type="cofactor">
    <cofactor evidence="2">
        <name>FAD</name>
        <dbReference type="ChEBI" id="CHEBI:57692"/>
    </cofactor>
</comment>
<evidence type="ECO:0000256" key="10">
    <source>
        <dbReference type="ARBA" id="ARBA00043973"/>
    </source>
</evidence>
<dbReference type="NCBIfam" id="TIGR01373">
    <property type="entry name" value="soxB"/>
    <property type="match status" value="1"/>
</dbReference>
<evidence type="ECO:0000313" key="19">
    <source>
        <dbReference type="Proteomes" id="UP000503336"/>
    </source>
</evidence>
<dbReference type="EC" id="1.5.3.24" evidence="11"/>
<dbReference type="KEGG" id="hdh:G5B40_12710"/>
<evidence type="ECO:0000256" key="16">
    <source>
        <dbReference type="ARBA" id="ARBA00048917"/>
    </source>
</evidence>
<evidence type="ECO:0000256" key="8">
    <source>
        <dbReference type="ARBA" id="ARBA00022827"/>
    </source>
</evidence>
<evidence type="ECO:0000256" key="11">
    <source>
        <dbReference type="ARBA" id="ARBA00044044"/>
    </source>
</evidence>
<dbReference type="GO" id="GO:0000166">
    <property type="term" value="F:nucleotide binding"/>
    <property type="evidence" value="ECO:0007669"/>
    <property type="project" value="UniProtKB-KW"/>
</dbReference>
<evidence type="ECO:0000313" key="18">
    <source>
        <dbReference type="EMBL" id="QIE56245.1"/>
    </source>
</evidence>
<dbReference type="GO" id="GO:0046653">
    <property type="term" value="P:tetrahydrofolate metabolic process"/>
    <property type="evidence" value="ECO:0007669"/>
    <property type="project" value="InterPro"/>
</dbReference>
<dbReference type="SUPFAM" id="SSF54373">
    <property type="entry name" value="FAD-linked reductases, C-terminal domain"/>
    <property type="match status" value="1"/>
</dbReference>
<evidence type="ECO:0000256" key="9">
    <source>
        <dbReference type="ARBA" id="ARBA00023002"/>
    </source>
</evidence>
<evidence type="ECO:0000256" key="6">
    <source>
        <dbReference type="ARBA" id="ARBA00022643"/>
    </source>
</evidence>
<keyword evidence="7" id="KW-0547">Nucleotide-binding</keyword>
<dbReference type="PANTHER" id="PTHR13847:SF287">
    <property type="entry name" value="FAD-DEPENDENT OXIDOREDUCTASE DOMAIN-CONTAINING PROTEIN 1"/>
    <property type="match status" value="1"/>
</dbReference>
<organism evidence="18 19">
    <name type="scientific">Pikeienuella piscinae</name>
    <dbReference type="NCBI Taxonomy" id="2748098"/>
    <lineage>
        <taxon>Bacteria</taxon>
        <taxon>Pseudomonadati</taxon>
        <taxon>Pseudomonadota</taxon>
        <taxon>Alphaproteobacteria</taxon>
        <taxon>Rhodobacterales</taxon>
        <taxon>Paracoccaceae</taxon>
        <taxon>Pikeienuella</taxon>
    </lineage>
</organism>
<dbReference type="Gene3D" id="3.50.50.60">
    <property type="entry name" value="FAD/NAD(P)-binding domain"/>
    <property type="match status" value="1"/>
</dbReference>
<dbReference type="SUPFAM" id="SSF51905">
    <property type="entry name" value="FAD/NAD(P)-binding domain"/>
    <property type="match status" value="1"/>
</dbReference>
<evidence type="ECO:0000256" key="2">
    <source>
        <dbReference type="ARBA" id="ARBA00001974"/>
    </source>
</evidence>
<dbReference type="GO" id="GO:0008115">
    <property type="term" value="F:sarcosine oxidase activity"/>
    <property type="evidence" value="ECO:0007669"/>
    <property type="project" value="InterPro"/>
</dbReference>
<keyword evidence="5" id="KW-0285">Flavoprotein</keyword>
<protein>
    <recommendedName>
        <fullName evidence="12">Sarcosine oxidase subunit beta</fullName>
        <ecNumber evidence="11">1.5.3.24</ecNumber>
    </recommendedName>
    <alternativeName>
        <fullName evidence="13">Sarcosine oxidase (5,10-methylenetetrahydrofolate-forming) subunit beta</fullName>
    </alternativeName>
    <alternativeName>
        <fullName evidence="14">Tetrameric sarcosine oxidase subunit beta</fullName>
    </alternativeName>
</protein>
<evidence type="ECO:0000256" key="15">
    <source>
        <dbReference type="ARBA" id="ARBA00047316"/>
    </source>
</evidence>
<accession>A0A7L5BWH8</accession>
<reference evidence="18 19" key="1">
    <citation type="submission" date="2020-02" db="EMBL/GenBank/DDBJ databases">
        <title>complete genome sequence of Rhodobacteraceae bacterium.</title>
        <authorList>
            <person name="Park J."/>
            <person name="Kim Y.-S."/>
            <person name="Kim K.-H."/>
        </authorList>
    </citation>
    <scope>NUCLEOTIDE SEQUENCE [LARGE SCALE GENOMIC DNA]</scope>
    <source>
        <strain evidence="18 19">RR4-56</strain>
    </source>
</reference>
<dbReference type="AlphaFoldDB" id="A0A7L5BWH8"/>
<proteinExistence type="inferred from homology"/>
<dbReference type="Proteomes" id="UP000503336">
    <property type="component" value="Chromosome"/>
</dbReference>
<dbReference type="Pfam" id="PF01266">
    <property type="entry name" value="DAO"/>
    <property type="match status" value="1"/>
</dbReference>
<dbReference type="InterPro" id="IPR006278">
    <property type="entry name" value="SoxB"/>
</dbReference>
<evidence type="ECO:0000256" key="1">
    <source>
        <dbReference type="ARBA" id="ARBA00001917"/>
    </source>
</evidence>
<keyword evidence="19" id="KW-1185">Reference proteome</keyword>
<comment type="subcellular location">
    <subcellularLocation>
        <location evidence="3">Cytoplasm</location>
    </subcellularLocation>
</comment>
<keyword evidence="9" id="KW-0560">Oxidoreductase</keyword>
<evidence type="ECO:0000256" key="13">
    <source>
        <dbReference type="ARBA" id="ARBA00044216"/>
    </source>
</evidence>
<dbReference type="GO" id="GO:0005737">
    <property type="term" value="C:cytoplasm"/>
    <property type="evidence" value="ECO:0007669"/>
    <property type="project" value="UniProtKB-SubCell"/>
</dbReference>
<evidence type="ECO:0000259" key="17">
    <source>
        <dbReference type="PROSITE" id="PS50206"/>
    </source>
</evidence>
<dbReference type="InterPro" id="IPR036188">
    <property type="entry name" value="FAD/NAD-bd_sf"/>
</dbReference>
<evidence type="ECO:0000256" key="12">
    <source>
        <dbReference type="ARBA" id="ARBA00044150"/>
    </source>
</evidence>
<comment type="catalytic activity">
    <reaction evidence="15">
        <text>sarcosine + O2 + H2O = formaldehyde + glycine + H2O2</text>
        <dbReference type="Rhea" id="RHEA:13313"/>
        <dbReference type="ChEBI" id="CHEBI:15377"/>
        <dbReference type="ChEBI" id="CHEBI:15379"/>
        <dbReference type="ChEBI" id="CHEBI:16240"/>
        <dbReference type="ChEBI" id="CHEBI:16842"/>
        <dbReference type="ChEBI" id="CHEBI:57305"/>
        <dbReference type="ChEBI" id="CHEBI:57433"/>
    </reaction>
</comment>
<dbReference type="RefSeq" id="WP_165099229.1">
    <property type="nucleotide sequence ID" value="NZ_CP049056.1"/>
</dbReference>
<sequence length="416" mass="45081">MTYSVFSIIREGLTGNRGWKPVWREPEPKAEYDVVIIGGGGHGLATAWYLARNHGITNVAVVEKGYLGSGNIGRNTTIIRSNYLLPGNEPFYEHSLKLWEGLEQDINYNAMVSQRGVLNLCHSDAQRDAFARRGNAMLMAGADAELLDRDGVRKLCPFLNFDDERFPITGGLLQRRGGTVRHDAVAWGYARAADGHGVDLIQNCEVTGIRREGGRVVGVETTRGYIGAKKVAMAAAGRAGQVAAMAGLRLPIESHVLQAFVSEGLKPVVPGVVTFGAGHFYVSQSDKGGLVFGGDIDGYNSYAQRGALPVVQDVCEGAMAIMPMLGRAKLLRSWGGIMDMSMDGTPIIDKTPVDGLYLNCGWCYGGFKATPASGWCYAHLIATGEPHEYAREMRLDRFERGYAIDEKGVGAQPNLH</sequence>
<feature type="domain" description="Rhodanese" evidence="17">
    <location>
        <begin position="34"/>
        <end position="78"/>
    </location>
</feature>
<keyword evidence="8" id="KW-0274">FAD</keyword>
<comment type="similarity">
    <text evidence="10">Belongs to the SoxB family.</text>
</comment>
<dbReference type="InterPro" id="IPR006076">
    <property type="entry name" value="FAD-dep_OxRdtase"/>
</dbReference>
<dbReference type="PANTHER" id="PTHR13847">
    <property type="entry name" value="SARCOSINE DEHYDROGENASE-RELATED"/>
    <property type="match status" value="1"/>
</dbReference>
<dbReference type="InterPro" id="IPR001763">
    <property type="entry name" value="Rhodanese-like_dom"/>
</dbReference>